<feature type="transmembrane region" description="Helical" evidence="1">
    <location>
        <begin position="15"/>
        <end position="31"/>
    </location>
</feature>
<feature type="transmembrane region" description="Helical" evidence="1">
    <location>
        <begin position="163"/>
        <end position="185"/>
    </location>
</feature>
<dbReference type="InterPro" id="IPR036259">
    <property type="entry name" value="MFS_trans_sf"/>
</dbReference>
<feature type="transmembrane region" description="Helical" evidence="1">
    <location>
        <begin position="613"/>
        <end position="634"/>
    </location>
</feature>
<gene>
    <name evidence="2" type="ORF">C1I91_14915</name>
</gene>
<dbReference type="InterPro" id="IPR029063">
    <property type="entry name" value="SAM-dependent_MTases_sf"/>
</dbReference>
<dbReference type="Gene3D" id="3.40.50.150">
    <property type="entry name" value="Vaccinia Virus protein VP39"/>
    <property type="match status" value="1"/>
</dbReference>
<feature type="transmembrane region" description="Helical" evidence="1">
    <location>
        <begin position="743"/>
        <end position="764"/>
    </location>
</feature>
<dbReference type="OrthoDB" id="127145at2"/>
<dbReference type="RefSeq" id="WP_128213569.1">
    <property type="nucleotide sequence ID" value="NZ_CP025746.1"/>
</dbReference>
<feature type="transmembrane region" description="Helical" evidence="1">
    <location>
        <begin position="582"/>
        <end position="601"/>
    </location>
</feature>
<accession>A0A3R5V8S7</accession>
<evidence type="ECO:0000313" key="3">
    <source>
        <dbReference type="Proteomes" id="UP000286268"/>
    </source>
</evidence>
<dbReference type="CDD" id="cd02440">
    <property type="entry name" value="AdoMet_MTases"/>
    <property type="match status" value="1"/>
</dbReference>
<keyword evidence="1" id="KW-0472">Membrane</keyword>
<feature type="transmembrane region" description="Helical" evidence="1">
    <location>
        <begin position="140"/>
        <end position="157"/>
    </location>
</feature>
<proteinExistence type="predicted"/>
<feature type="transmembrane region" description="Helical" evidence="1">
    <location>
        <begin position="192"/>
        <end position="210"/>
    </location>
</feature>
<dbReference type="EMBL" id="CP025746">
    <property type="protein sequence ID" value="QAA32830.1"/>
    <property type="molecule type" value="Genomic_DNA"/>
</dbReference>
<feature type="transmembrane region" description="Helical" evidence="1">
    <location>
        <begin position="107"/>
        <end position="128"/>
    </location>
</feature>
<sequence>MPQNNSLYGKNKNTIYIYLSMFFTAMSLFIYETLLTRLFSAILSYSLVFIVVSFAILGGGIGAIISYKLSKKQKSMEKILAWTSVLLPVSFILSIALMYFLPFTPTFLLYIPAALFPFILGGIITSIIFKERTDSSNKLYLMDLLGAGLGSLLIIKLMNSFGFLGSVIIVTAFGIVSAIGISLYYRIIKTTIISSIGFIVMSILLIRGNLIDIVGKNFSSYYTSPVTVIGSYKNSKNPAEIVFSKWDAISKTDVIDIKSDNEKLIVTDGGAAAPIVKFNGNLDSVKELKSEVNYIPFSFGKNEKSLVIGSGGGKDVLFALLGGNIKIDAVEINPSTIAAVNEFKEFSGNIYNYPGVNLYNQDGRYFIENSKDKYDNIYLSMVMTNSVENTMYSLAEYYIFTEEALNQYLNHLSEDGKLTFMVHDSKDLIKVVNTGIKVLLDKGIKQKDVTNYFTIINGVTKTESEVHGSGIAMPLVIFRNKPFTQEDINSIVNTASIQNRDMIHFPGNEIEPYKSLKTEKMTYEQLIDNISFNSKPIADNSPFFYNNSKFIPVEMIFILALILTIVLVVKKKFLTTVEYKKTSLYFASLGVAYMLVEIPLIQKMVLYFGSSSIAFSFIVFSLLISSGIGSLISGNRIVEKYVSKSPYYILAAGIMILVNQMGLSSILNLTKDWQTTYKFIVVFLDLLPMGLLMGMAFPSGLKKLGSLKGEEGIVPLMIGINGIFSVLGSTLAVIISMKLGFSITIYIGAAIYITLFIFNPLAILSKSK</sequence>
<feature type="transmembrane region" description="Helical" evidence="1">
    <location>
        <begin position="43"/>
        <end position="67"/>
    </location>
</feature>
<dbReference type="KEGG" id="cmah:C1I91_14915"/>
<feature type="transmembrane region" description="Helical" evidence="1">
    <location>
        <begin position="679"/>
        <end position="701"/>
    </location>
</feature>
<name>A0A3R5V8S7_9CLOT</name>
<keyword evidence="1" id="KW-1133">Transmembrane helix</keyword>
<evidence type="ECO:0000313" key="2">
    <source>
        <dbReference type="EMBL" id="QAA32830.1"/>
    </source>
</evidence>
<keyword evidence="3" id="KW-1185">Reference proteome</keyword>
<protein>
    <submittedName>
        <fullName evidence="2">Spermine synthase</fullName>
    </submittedName>
</protein>
<dbReference type="AlphaFoldDB" id="A0A3R5V8S7"/>
<organism evidence="2 3">
    <name type="scientific">Clostridium manihotivorum</name>
    <dbReference type="NCBI Taxonomy" id="2320868"/>
    <lineage>
        <taxon>Bacteria</taxon>
        <taxon>Bacillati</taxon>
        <taxon>Bacillota</taxon>
        <taxon>Clostridia</taxon>
        <taxon>Eubacteriales</taxon>
        <taxon>Clostridiaceae</taxon>
        <taxon>Clostridium</taxon>
    </lineage>
</organism>
<evidence type="ECO:0000256" key="1">
    <source>
        <dbReference type="SAM" id="Phobius"/>
    </source>
</evidence>
<dbReference type="SUPFAM" id="SSF53335">
    <property type="entry name" value="S-adenosyl-L-methionine-dependent methyltransferases"/>
    <property type="match status" value="1"/>
</dbReference>
<dbReference type="Proteomes" id="UP000286268">
    <property type="component" value="Chromosome"/>
</dbReference>
<feature type="transmembrane region" description="Helical" evidence="1">
    <location>
        <begin position="713"/>
        <end position="737"/>
    </location>
</feature>
<feature type="transmembrane region" description="Helical" evidence="1">
    <location>
        <begin position="646"/>
        <end position="667"/>
    </location>
</feature>
<feature type="transmembrane region" description="Helical" evidence="1">
    <location>
        <begin position="550"/>
        <end position="570"/>
    </location>
</feature>
<keyword evidence="1" id="KW-0812">Transmembrane</keyword>
<feature type="transmembrane region" description="Helical" evidence="1">
    <location>
        <begin position="79"/>
        <end position="101"/>
    </location>
</feature>
<dbReference type="SUPFAM" id="SSF103473">
    <property type="entry name" value="MFS general substrate transporter"/>
    <property type="match status" value="1"/>
</dbReference>
<reference evidence="2 3" key="1">
    <citation type="submission" date="2018-01" db="EMBL/GenBank/DDBJ databases">
        <title>Genome Sequencing and Assembly of Anaerobacter polyendosporus strain CT4.</title>
        <authorList>
            <person name="Tachaapaikoon C."/>
            <person name="Sutheeworapong S."/>
            <person name="Jenjaroenpun P."/>
            <person name="Wongsurawat T."/>
            <person name="Nookeaw I."/>
            <person name="Cheawchanlertfa P."/>
            <person name="Kosugi A."/>
            <person name="Cheevadhanarak S."/>
            <person name="Ratanakhanokchai K."/>
        </authorList>
    </citation>
    <scope>NUCLEOTIDE SEQUENCE [LARGE SCALE GENOMIC DNA]</scope>
    <source>
        <strain evidence="2 3">CT4</strain>
    </source>
</reference>